<dbReference type="RefSeq" id="WP_161696927.1">
    <property type="nucleotide sequence ID" value="NZ_JAAAHS010000072.1"/>
</dbReference>
<organism evidence="1 2">
    <name type="scientific">Streptomyces boluensis</name>
    <dbReference type="NCBI Taxonomy" id="1775135"/>
    <lineage>
        <taxon>Bacteria</taxon>
        <taxon>Bacillati</taxon>
        <taxon>Actinomycetota</taxon>
        <taxon>Actinomycetes</taxon>
        <taxon>Kitasatosporales</taxon>
        <taxon>Streptomycetaceae</taxon>
        <taxon>Streptomyces</taxon>
    </lineage>
</organism>
<comment type="caution">
    <text evidence="1">The sequence shown here is derived from an EMBL/GenBank/DDBJ whole genome shotgun (WGS) entry which is preliminary data.</text>
</comment>
<evidence type="ECO:0000313" key="2">
    <source>
        <dbReference type="Proteomes" id="UP000598297"/>
    </source>
</evidence>
<gene>
    <name evidence="1" type="ORF">GUY60_12400</name>
</gene>
<dbReference type="Proteomes" id="UP000598297">
    <property type="component" value="Unassembled WGS sequence"/>
</dbReference>
<dbReference type="EMBL" id="JAAAHS010000072">
    <property type="protein sequence ID" value="NBE52211.1"/>
    <property type="molecule type" value="Genomic_DNA"/>
</dbReference>
<accession>A0A964UNB8</accession>
<reference evidence="1" key="1">
    <citation type="submission" date="2020-01" db="EMBL/GenBank/DDBJ databases">
        <title>Whole-genome analyses of novel actinobacteria.</title>
        <authorList>
            <person name="Sahin N."/>
        </authorList>
    </citation>
    <scope>NUCLEOTIDE SEQUENCE</scope>
    <source>
        <strain evidence="1">YC537</strain>
    </source>
</reference>
<protein>
    <submittedName>
        <fullName evidence="1">Uncharacterized protein</fullName>
    </submittedName>
</protein>
<proteinExistence type="predicted"/>
<evidence type="ECO:0000313" key="1">
    <source>
        <dbReference type="EMBL" id="NBE52211.1"/>
    </source>
</evidence>
<keyword evidence="2" id="KW-1185">Reference proteome</keyword>
<name>A0A964UNB8_9ACTN</name>
<dbReference type="OrthoDB" id="3373661at2"/>
<dbReference type="AlphaFoldDB" id="A0A964UNB8"/>
<sequence>MVHRSYYDLRFGVSPGGARKDAHYICADLDEAESALAYELEDSTNVWLILRRGGADLALDVYQRGELTRSIDLHPFLTVRIGGYPDITFLGQGRPSGYADGADDPDQVRATLVDGLFGDDFDDTMEAVVDWARVPAPALVGEPVGEDDYVRLGDGPPDDLSELEGLDEDELTDELIERGYVEYGFHDFDA</sequence>